<gene>
    <name evidence="1" type="ORF">UFOPK1824_00580</name>
</gene>
<reference evidence="1" key="1">
    <citation type="submission" date="2020-05" db="EMBL/GenBank/DDBJ databases">
        <authorList>
            <person name="Chiriac C."/>
            <person name="Salcher M."/>
            <person name="Ghai R."/>
            <person name="Kavagutti S V."/>
        </authorList>
    </citation>
    <scope>NUCLEOTIDE SEQUENCE</scope>
</reference>
<sequence>MAPDSGATPITPSIGTAGNETFSFMVTMPSLTLKILVTGDFDL</sequence>
<name>A0A6J6GDB3_9ZZZZ</name>
<organism evidence="1">
    <name type="scientific">freshwater metagenome</name>
    <dbReference type="NCBI Taxonomy" id="449393"/>
    <lineage>
        <taxon>unclassified sequences</taxon>
        <taxon>metagenomes</taxon>
        <taxon>ecological metagenomes</taxon>
    </lineage>
</organism>
<accession>A0A6J6GDB3</accession>
<dbReference type="AlphaFoldDB" id="A0A6J6GDB3"/>
<proteinExistence type="predicted"/>
<dbReference type="EMBL" id="CAEZUM010000029">
    <property type="protein sequence ID" value="CAB4599272.1"/>
    <property type="molecule type" value="Genomic_DNA"/>
</dbReference>
<evidence type="ECO:0000313" key="1">
    <source>
        <dbReference type="EMBL" id="CAB4599272.1"/>
    </source>
</evidence>
<protein>
    <submittedName>
        <fullName evidence="1">Unannotated protein</fullName>
    </submittedName>
</protein>